<evidence type="ECO:0000256" key="5">
    <source>
        <dbReference type="ARBA" id="ARBA00023136"/>
    </source>
</evidence>
<keyword evidence="9" id="KW-1185">Reference proteome</keyword>
<feature type="domain" description="EamA" evidence="7">
    <location>
        <begin position="160"/>
        <end position="295"/>
    </location>
</feature>
<evidence type="ECO:0000256" key="1">
    <source>
        <dbReference type="ARBA" id="ARBA00004141"/>
    </source>
</evidence>
<feature type="transmembrane region" description="Helical" evidence="6">
    <location>
        <begin position="131"/>
        <end position="150"/>
    </location>
</feature>
<feature type="transmembrane region" description="Helical" evidence="6">
    <location>
        <begin position="187"/>
        <end position="209"/>
    </location>
</feature>
<dbReference type="Proteomes" id="UP001254848">
    <property type="component" value="Unassembled WGS sequence"/>
</dbReference>
<dbReference type="PANTHER" id="PTHR32322:SF2">
    <property type="entry name" value="EAMA DOMAIN-CONTAINING PROTEIN"/>
    <property type="match status" value="1"/>
</dbReference>
<comment type="similarity">
    <text evidence="2">Belongs to the EamA transporter family.</text>
</comment>
<feature type="transmembrane region" description="Helical" evidence="6">
    <location>
        <begin position="103"/>
        <end position="122"/>
    </location>
</feature>
<dbReference type="SUPFAM" id="SSF103481">
    <property type="entry name" value="Multidrug resistance efflux transporter EmrE"/>
    <property type="match status" value="2"/>
</dbReference>
<comment type="subcellular location">
    <subcellularLocation>
        <location evidence="1">Membrane</location>
        <topology evidence="1">Multi-pass membrane protein</topology>
    </subcellularLocation>
</comment>
<feature type="domain" description="EamA" evidence="7">
    <location>
        <begin position="13"/>
        <end position="145"/>
    </location>
</feature>
<keyword evidence="4 6" id="KW-1133">Transmembrane helix</keyword>
<dbReference type="RefSeq" id="WP_413779029.1">
    <property type="nucleotide sequence ID" value="NZ_JAUOZS010000001.1"/>
</dbReference>
<sequence>MLRFLLHTERGVLILLTLTAVMWGGNAVTAKYVVGELPPVTTAFFRFAWVSAILLTLAWRVEGAKCLPERRQLPGILAMAATGIFGHNFLVYSGVKLSTATNMSLFAAVNPVITACLAAVFLHERLTGRQMLGVALSLMGVVTVITRGDASVLTGLSFNFGDILLAAAPVAWAVYSVVGRRVMRGMSALAATAWASLAGTALLLAAALWEGFDGAIALSTVGWAGMTYMIIGSGVIAFYWWNQGVTVVGPSRAAIFMNLIPLSGMFLAAVLLHESISAEQAAGAAMIIGGVWLTTQRP</sequence>
<proteinExistence type="inferred from homology"/>
<feature type="transmembrane region" description="Helical" evidence="6">
    <location>
        <begin position="253"/>
        <end position="272"/>
    </location>
</feature>
<feature type="transmembrane region" description="Helical" evidence="6">
    <location>
        <begin position="156"/>
        <end position="175"/>
    </location>
</feature>
<evidence type="ECO:0000313" key="9">
    <source>
        <dbReference type="Proteomes" id="UP001254848"/>
    </source>
</evidence>
<evidence type="ECO:0000259" key="7">
    <source>
        <dbReference type="Pfam" id="PF00892"/>
    </source>
</evidence>
<evidence type="ECO:0000313" key="8">
    <source>
        <dbReference type="EMBL" id="MDT8900486.1"/>
    </source>
</evidence>
<feature type="transmembrane region" description="Helical" evidence="6">
    <location>
        <begin position="43"/>
        <end position="61"/>
    </location>
</feature>
<dbReference type="InterPro" id="IPR050638">
    <property type="entry name" value="AA-Vitamin_Transporters"/>
</dbReference>
<dbReference type="InterPro" id="IPR037185">
    <property type="entry name" value="EmrE-like"/>
</dbReference>
<dbReference type="Pfam" id="PF00892">
    <property type="entry name" value="EamA"/>
    <property type="match status" value="2"/>
</dbReference>
<organism evidence="8 9">
    <name type="scientific">Anaeroselena agilis</name>
    <dbReference type="NCBI Taxonomy" id="3063788"/>
    <lineage>
        <taxon>Bacteria</taxon>
        <taxon>Bacillati</taxon>
        <taxon>Bacillota</taxon>
        <taxon>Negativicutes</taxon>
        <taxon>Acetonemataceae</taxon>
        <taxon>Anaeroselena</taxon>
    </lineage>
</organism>
<gene>
    <name evidence="8" type="ORF">Q4T40_04445</name>
</gene>
<dbReference type="InterPro" id="IPR000620">
    <property type="entry name" value="EamA_dom"/>
</dbReference>
<evidence type="ECO:0000256" key="6">
    <source>
        <dbReference type="SAM" id="Phobius"/>
    </source>
</evidence>
<reference evidence="8 9" key="1">
    <citation type="submission" date="2023-07" db="EMBL/GenBank/DDBJ databases">
        <title>The novel representative of Negativicutes class, Anaeroselena agilis gen. nov. sp. nov.</title>
        <authorList>
            <person name="Prokofeva M.I."/>
            <person name="Elcheninov A.G."/>
            <person name="Klyukina A."/>
            <person name="Kublanov I.V."/>
            <person name="Frolov E.N."/>
            <person name="Podosokorskaya O.A."/>
        </authorList>
    </citation>
    <scope>NUCLEOTIDE SEQUENCE [LARGE SCALE GENOMIC DNA]</scope>
    <source>
        <strain evidence="8 9">4137-cl</strain>
    </source>
</reference>
<keyword evidence="5 6" id="KW-0472">Membrane</keyword>
<keyword evidence="3 6" id="KW-0812">Transmembrane</keyword>
<accession>A0ABU3NXD8</accession>
<protein>
    <submittedName>
        <fullName evidence="8">DMT family transporter</fullName>
    </submittedName>
</protein>
<dbReference type="Gene3D" id="1.10.3730.20">
    <property type="match status" value="1"/>
</dbReference>
<evidence type="ECO:0000256" key="4">
    <source>
        <dbReference type="ARBA" id="ARBA00022989"/>
    </source>
</evidence>
<evidence type="ECO:0000256" key="3">
    <source>
        <dbReference type="ARBA" id="ARBA00022692"/>
    </source>
</evidence>
<evidence type="ECO:0000256" key="2">
    <source>
        <dbReference type="ARBA" id="ARBA00007362"/>
    </source>
</evidence>
<dbReference type="PANTHER" id="PTHR32322">
    <property type="entry name" value="INNER MEMBRANE TRANSPORTER"/>
    <property type="match status" value="1"/>
</dbReference>
<dbReference type="EMBL" id="JAUOZS010000001">
    <property type="protein sequence ID" value="MDT8900486.1"/>
    <property type="molecule type" value="Genomic_DNA"/>
</dbReference>
<comment type="caution">
    <text evidence="8">The sequence shown here is derived from an EMBL/GenBank/DDBJ whole genome shotgun (WGS) entry which is preliminary data.</text>
</comment>
<feature type="transmembrane region" description="Helical" evidence="6">
    <location>
        <begin position="215"/>
        <end position="241"/>
    </location>
</feature>
<feature type="transmembrane region" description="Helical" evidence="6">
    <location>
        <begin position="73"/>
        <end position="91"/>
    </location>
</feature>
<name>A0ABU3NXD8_9FIRM</name>